<proteinExistence type="predicted"/>
<evidence type="ECO:0008006" key="3">
    <source>
        <dbReference type="Google" id="ProtNLM"/>
    </source>
</evidence>
<evidence type="ECO:0000313" key="1">
    <source>
        <dbReference type="EMBL" id="ARU59977.1"/>
    </source>
</evidence>
<name>A0A1Y0IHR0_9BACL</name>
<dbReference type="Gene3D" id="1.25.40.10">
    <property type="entry name" value="Tetratricopeptide repeat domain"/>
    <property type="match status" value="2"/>
</dbReference>
<dbReference type="SUPFAM" id="SSF48452">
    <property type="entry name" value="TPR-like"/>
    <property type="match status" value="1"/>
</dbReference>
<reference evidence="2" key="1">
    <citation type="submission" date="2017-05" db="EMBL/GenBank/DDBJ databases">
        <authorList>
            <person name="Sung H."/>
        </authorList>
    </citation>
    <scope>NUCLEOTIDE SEQUENCE [LARGE SCALE GENOMIC DNA]</scope>
    <source>
        <strain evidence="2">AR23208</strain>
    </source>
</reference>
<accession>A0A1Y0IHR0</accession>
<sequence length="269" mass="31115">MINAYNYYFKAYQQCLLLSENDMLTAKVSYNLGTACRWLRFDTHAKSFLEQAKQVFDKFSDQRSVADTLYVLGIVHKNMKDFKIAGEYIKHSLAIYESLEIIDWAQIAKRTYAYDILGTDRPKEAINVLVESIPTLKENKDYKELALTYARIAQLHLELGELEQSSFFMNLAEEIYQDEITVKSPLVNSYILLTHARYYLRIKKFEKSVQYAFKSSAILDKMKLHKEMADSLQIAYQAYKEAGDFPKALAISEQIMSTLREAVESLANP</sequence>
<organism evidence="1 2">
    <name type="scientific">Tumebacillus avium</name>
    <dbReference type="NCBI Taxonomy" id="1903704"/>
    <lineage>
        <taxon>Bacteria</taxon>
        <taxon>Bacillati</taxon>
        <taxon>Bacillota</taxon>
        <taxon>Bacilli</taxon>
        <taxon>Bacillales</taxon>
        <taxon>Alicyclobacillaceae</taxon>
        <taxon>Tumebacillus</taxon>
    </lineage>
</organism>
<dbReference type="OrthoDB" id="190810at2"/>
<dbReference type="InterPro" id="IPR011990">
    <property type="entry name" value="TPR-like_helical_dom_sf"/>
</dbReference>
<dbReference type="Proteomes" id="UP000195437">
    <property type="component" value="Chromosome"/>
</dbReference>
<dbReference type="KEGG" id="tum:CBW65_02045"/>
<gene>
    <name evidence="1" type="ORF">CBW65_02045</name>
</gene>
<evidence type="ECO:0000313" key="2">
    <source>
        <dbReference type="Proteomes" id="UP000195437"/>
    </source>
</evidence>
<dbReference type="EMBL" id="CP021434">
    <property type="protein sequence ID" value="ARU59977.1"/>
    <property type="molecule type" value="Genomic_DNA"/>
</dbReference>
<dbReference type="RefSeq" id="WP_087455365.1">
    <property type="nucleotide sequence ID" value="NZ_CP021434.1"/>
</dbReference>
<protein>
    <recommendedName>
        <fullName evidence="3">MalT-like TPR region domain-containing protein</fullName>
    </recommendedName>
</protein>
<dbReference type="AlphaFoldDB" id="A0A1Y0IHR0"/>
<keyword evidence="2" id="KW-1185">Reference proteome</keyword>